<evidence type="ECO:0000313" key="2">
    <source>
        <dbReference type="EMBL" id="GFS05012.1"/>
    </source>
</evidence>
<keyword evidence="1" id="KW-1133">Transmembrane helix</keyword>
<evidence type="ECO:0000256" key="1">
    <source>
        <dbReference type="SAM" id="Phobius"/>
    </source>
</evidence>
<comment type="caution">
    <text evidence="2">The sequence shown here is derived from an EMBL/GenBank/DDBJ whole genome shotgun (WGS) entry which is preliminary data.</text>
</comment>
<dbReference type="EMBL" id="BMAT01002337">
    <property type="protein sequence ID" value="GFS05012.1"/>
    <property type="molecule type" value="Genomic_DNA"/>
</dbReference>
<keyword evidence="3" id="KW-1185">Reference proteome</keyword>
<protein>
    <submittedName>
        <fullName evidence="2">Uncharacterized protein</fullName>
    </submittedName>
</protein>
<organism evidence="2 3">
    <name type="scientific">Elysia marginata</name>
    <dbReference type="NCBI Taxonomy" id="1093978"/>
    <lineage>
        <taxon>Eukaryota</taxon>
        <taxon>Metazoa</taxon>
        <taxon>Spiralia</taxon>
        <taxon>Lophotrochozoa</taxon>
        <taxon>Mollusca</taxon>
        <taxon>Gastropoda</taxon>
        <taxon>Heterobranchia</taxon>
        <taxon>Euthyneura</taxon>
        <taxon>Panpulmonata</taxon>
        <taxon>Sacoglossa</taxon>
        <taxon>Placobranchoidea</taxon>
        <taxon>Plakobranchidae</taxon>
        <taxon>Elysia</taxon>
    </lineage>
</organism>
<keyword evidence="1" id="KW-0812">Transmembrane</keyword>
<reference evidence="2 3" key="1">
    <citation type="journal article" date="2021" name="Elife">
        <title>Chloroplast acquisition without the gene transfer in kleptoplastic sea slugs, Plakobranchus ocellatus.</title>
        <authorList>
            <person name="Maeda T."/>
            <person name="Takahashi S."/>
            <person name="Yoshida T."/>
            <person name="Shimamura S."/>
            <person name="Takaki Y."/>
            <person name="Nagai Y."/>
            <person name="Toyoda A."/>
            <person name="Suzuki Y."/>
            <person name="Arimoto A."/>
            <person name="Ishii H."/>
            <person name="Satoh N."/>
            <person name="Nishiyama T."/>
            <person name="Hasebe M."/>
            <person name="Maruyama T."/>
            <person name="Minagawa J."/>
            <person name="Obokata J."/>
            <person name="Shigenobu S."/>
        </authorList>
    </citation>
    <scope>NUCLEOTIDE SEQUENCE [LARGE SCALE GENOMIC DNA]</scope>
</reference>
<dbReference type="Proteomes" id="UP000762676">
    <property type="component" value="Unassembled WGS sequence"/>
</dbReference>
<keyword evidence="1" id="KW-0472">Membrane</keyword>
<dbReference type="AlphaFoldDB" id="A0AAV4I464"/>
<accession>A0AAV4I464</accession>
<name>A0AAV4I464_9GAST</name>
<proteinExistence type="predicted"/>
<feature type="transmembrane region" description="Helical" evidence="1">
    <location>
        <begin position="20"/>
        <end position="41"/>
    </location>
</feature>
<gene>
    <name evidence="2" type="ORF">ElyMa_001189800</name>
</gene>
<evidence type="ECO:0000313" key="3">
    <source>
        <dbReference type="Proteomes" id="UP000762676"/>
    </source>
</evidence>
<sequence>MERRETRLSMQLSIDDDDHLLLMFGQCEGVTLVVITIIVLTKLRLKLKIKKKHQLPILLDSAKSKYPASKQALSIELSNRFHLLNEIPMDDLDEYRSNVQDAFTNTGEQDIRKPRRNHDETCKLIEEMKRFKQGLLSKQGEQKIAAIAAHRAKKQLLKQLLGTNIFGRQSIRGPRSSL</sequence>